<reference evidence="1 2" key="1">
    <citation type="submission" date="2020-04" db="EMBL/GenBank/DDBJ databases">
        <title>Perkinsus olseni comparative genomics.</title>
        <authorList>
            <person name="Bogema D.R."/>
        </authorList>
    </citation>
    <scope>NUCLEOTIDE SEQUENCE [LARGE SCALE GENOMIC DNA]</scope>
    <source>
        <strain evidence="1">ATCC PRA-31</strain>
    </source>
</reference>
<dbReference type="Proteomes" id="UP000572268">
    <property type="component" value="Unassembled WGS sequence"/>
</dbReference>
<evidence type="ECO:0000313" key="2">
    <source>
        <dbReference type="Proteomes" id="UP000572268"/>
    </source>
</evidence>
<evidence type="ECO:0000313" key="1">
    <source>
        <dbReference type="EMBL" id="KAF4672002.1"/>
    </source>
</evidence>
<gene>
    <name evidence="1" type="ORF">FOL46_009679</name>
</gene>
<name>A0A7J6MK76_PEROL</name>
<protein>
    <submittedName>
        <fullName evidence="1">Uncharacterized protein</fullName>
    </submittedName>
</protein>
<accession>A0A7J6MK76</accession>
<dbReference type="EMBL" id="JABANN010000090">
    <property type="protein sequence ID" value="KAF4672002.1"/>
    <property type="molecule type" value="Genomic_DNA"/>
</dbReference>
<organism evidence="1 2">
    <name type="scientific">Perkinsus olseni</name>
    <name type="common">Perkinsus atlanticus</name>
    <dbReference type="NCBI Taxonomy" id="32597"/>
    <lineage>
        <taxon>Eukaryota</taxon>
        <taxon>Sar</taxon>
        <taxon>Alveolata</taxon>
        <taxon>Perkinsozoa</taxon>
        <taxon>Perkinsea</taxon>
        <taxon>Perkinsida</taxon>
        <taxon>Perkinsidae</taxon>
        <taxon>Perkinsus</taxon>
    </lineage>
</organism>
<proteinExistence type="predicted"/>
<comment type="caution">
    <text evidence="1">The sequence shown here is derived from an EMBL/GenBank/DDBJ whole genome shotgun (WGS) entry which is preliminary data.</text>
</comment>
<sequence>MRRLLNGKSAHWEPLLSKAMRKANVAPLVGATADCSPFEVFYGRQFVEAEARQLNLDTSPQLSTTYELDDARRELRDAYLEDLRARTYVPRPRRRPTPGSVVAVYRKNIGYEKDEVTAILKAADDKAIREHFKNLRVCLTHSC</sequence>
<dbReference type="AlphaFoldDB" id="A0A7J6MK76"/>